<accession>A0A9D2J6J5</accession>
<evidence type="ECO:0000313" key="1">
    <source>
        <dbReference type="EMBL" id="HIZ37957.1"/>
    </source>
</evidence>
<evidence type="ECO:0000313" key="2">
    <source>
        <dbReference type="Proteomes" id="UP000824037"/>
    </source>
</evidence>
<dbReference type="EMBL" id="DXBY01000331">
    <property type="protein sequence ID" value="HIZ37957.1"/>
    <property type="molecule type" value="Genomic_DNA"/>
</dbReference>
<organism evidence="1 2">
    <name type="scientific">Candidatus Ruania gallistercoris</name>
    <dbReference type="NCBI Taxonomy" id="2838746"/>
    <lineage>
        <taxon>Bacteria</taxon>
        <taxon>Bacillati</taxon>
        <taxon>Actinomycetota</taxon>
        <taxon>Actinomycetes</taxon>
        <taxon>Micrococcales</taxon>
        <taxon>Ruaniaceae</taxon>
        <taxon>Ruania</taxon>
    </lineage>
</organism>
<protein>
    <submittedName>
        <fullName evidence="1">Uncharacterized protein</fullName>
    </submittedName>
</protein>
<dbReference type="Proteomes" id="UP000824037">
    <property type="component" value="Unassembled WGS sequence"/>
</dbReference>
<name>A0A9D2J6J5_9MICO</name>
<reference evidence="1" key="2">
    <citation type="submission" date="2021-04" db="EMBL/GenBank/DDBJ databases">
        <authorList>
            <person name="Gilroy R."/>
        </authorList>
    </citation>
    <scope>NUCLEOTIDE SEQUENCE</scope>
    <source>
        <strain evidence="1">ChiGjej4B4-7305</strain>
    </source>
</reference>
<sequence>MRALILGGTGTLGSLTAARLRDAGHGVAVTGREVDITDHDALTDHARRHDVVVSLAPFPAGRVQLASARAGVPSVDAAGRVRDDLLGQAEAMAARQGVAHVVGVGLFPGLSGLLAHEVAGVAPGRRLTLALHQSSNARVGAAGVREMLQMVERGPGIRRGSEVLLRLDHPEAGALAAA</sequence>
<dbReference type="Gene3D" id="3.40.50.720">
    <property type="entry name" value="NAD(P)-binding Rossmann-like Domain"/>
    <property type="match status" value="1"/>
</dbReference>
<dbReference type="InterPro" id="IPR036291">
    <property type="entry name" value="NAD(P)-bd_dom_sf"/>
</dbReference>
<comment type="caution">
    <text evidence="1">The sequence shown here is derived from an EMBL/GenBank/DDBJ whole genome shotgun (WGS) entry which is preliminary data.</text>
</comment>
<proteinExistence type="predicted"/>
<dbReference type="AlphaFoldDB" id="A0A9D2J6J5"/>
<reference evidence="1" key="1">
    <citation type="journal article" date="2021" name="PeerJ">
        <title>Extensive microbial diversity within the chicken gut microbiome revealed by metagenomics and culture.</title>
        <authorList>
            <person name="Gilroy R."/>
            <person name="Ravi A."/>
            <person name="Getino M."/>
            <person name="Pursley I."/>
            <person name="Horton D.L."/>
            <person name="Alikhan N.F."/>
            <person name="Baker D."/>
            <person name="Gharbi K."/>
            <person name="Hall N."/>
            <person name="Watson M."/>
            <person name="Adriaenssens E.M."/>
            <person name="Foster-Nyarko E."/>
            <person name="Jarju S."/>
            <person name="Secka A."/>
            <person name="Antonio M."/>
            <person name="Oren A."/>
            <person name="Chaudhuri R.R."/>
            <person name="La Ragione R."/>
            <person name="Hildebrand F."/>
            <person name="Pallen M.J."/>
        </authorList>
    </citation>
    <scope>NUCLEOTIDE SEQUENCE</scope>
    <source>
        <strain evidence="1">ChiGjej4B4-7305</strain>
    </source>
</reference>
<dbReference type="SUPFAM" id="SSF51735">
    <property type="entry name" value="NAD(P)-binding Rossmann-fold domains"/>
    <property type="match status" value="1"/>
</dbReference>
<feature type="non-terminal residue" evidence="1">
    <location>
        <position position="178"/>
    </location>
</feature>
<gene>
    <name evidence="1" type="ORF">H9815_19450</name>
</gene>